<keyword evidence="13" id="KW-0175">Coiled coil</keyword>
<dbReference type="PANTHER" id="PTHR43711:SF1">
    <property type="entry name" value="HISTIDINE KINASE 1"/>
    <property type="match status" value="1"/>
</dbReference>
<protein>
    <recommendedName>
        <fullName evidence="4">histidine kinase</fullName>
        <ecNumber evidence="4">2.7.13.3</ecNumber>
    </recommendedName>
</protein>
<dbReference type="GO" id="GO:0000155">
    <property type="term" value="F:phosphorelay sensor kinase activity"/>
    <property type="evidence" value="ECO:0007669"/>
    <property type="project" value="InterPro"/>
</dbReference>
<dbReference type="InterPro" id="IPR003661">
    <property type="entry name" value="HisK_dim/P_dom"/>
</dbReference>
<dbReference type="InterPro" id="IPR003660">
    <property type="entry name" value="HAMP_dom"/>
</dbReference>
<dbReference type="CDD" id="cd00082">
    <property type="entry name" value="HisKA"/>
    <property type="match status" value="1"/>
</dbReference>
<keyword evidence="12 14" id="KW-0472">Membrane</keyword>
<evidence type="ECO:0000256" key="6">
    <source>
        <dbReference type="ARBA" id="ARBA00022553"/>
    </source>
</evidence>
<evidence type="ECO:0000259" key="15">
    <source>
        <dbReference type="PROSITE" id="PS50109"/>
    </source>
</evidence>
<feature type="transmembrane region" description="Helical" evidence="14">
    <location>
        <begin position="211"/>
        <end position="240"/>
    </location>
</feature>
<dbReference type="InterPro" id="IPR003594">
    <property type="entry name" value="HATPase_dom"/>
</dbReference>
<dbReference type="SMART" id="SM00387">
    <property type="entry name" value="HATPase_c"/>
    <property type="match status" value="1"/>
</dbReference>
<dbReference type="FunFam" id="1.10.287.130:FF:000001">
    <property type="entry name" value="Two-component sensor histidine kinase"/>
    <property type="match status" value="1"/>
</dbReference>
<keyword evidence="8" id="KW-0547">Nucleotide-binding</keyword>
<keyword evidence="5" id="KW-1003">Cell membrane</keyword>
<evidence type="ECO:0000259" key="16">
    <source>
        <dbReference type="PROSITE" id="PS50885"/>
    </source>
</evidence>
<dbReference type="CDD" id="cd06225">
    <property type="entry name" value="HAMP"/>
    <property type="match status" value="1"/>
</dbReference>
<comment type="caution">
    <text evidence="17">The sequence shown here is derived from an EMBL/GenBank/DDBJ whole genome shotgun (WGS) entry which is preliminary data.</text>
</comment>
<organism evidence="17 18">
    <name type="scientific">Dictyobacter arantiisoli</name>
    <dbReference type="NCBI Taxonomy" id="2014874"/>
    <lineage>
        <taxon>Bacteria</taxon>
        <taxon>Bacillati</taxon>
        <taxon>Chloroflexota</taxon>
        <taxon>Ktedonobacteria</taxon>
        <taxon>Ktedonobacterales</taxon>
        <taxon>Dictyobacteraceae</taxon>
        <taxon>Dictyobacter</taxon>
    </lineage>
</organism>
<evidence type="ECO:0000256" key="7">
    <source>
        <dbReference type="ARBA" id="ARBA00022679"/>
    </source>
</evidence>
<keyword evidence="14" id="KW-0812">Transmembrane</keyword>
<gene>
    <name evidence="17" type="ORF">KDI_23000</name>
</gene>
<dbReference type="Proteomes" id="UP000322530">
    <property type="component" value="Unassembled WGS sequence"/>
</dbReference>
<dbReference type="RefSeq" id="WP_149401713.1">
    <property type="nucleotide sequence ID" value="NZ_BIXY01000029.1"/>
</dbReference>
<evidence type="ECO:0000256" key="10">
    <source>
        <dbReference type="ARBA" id="ARBA00022840"/>
    </source>
</evidence>
<dbReference type="SMART" id="SM00304">
    <property type="entry name" value="HAMP"/>
    <property type="match status" value="1"/>
</dbReference>
<feature type="domain" description="HAMP" evidence="16">
    <location>
        <begin position="242"/>
        <end position="294"/>
    </location>
</feature>
<dbReference type="FunFam" id="3.30.565.10:FF:000023">
    <property type="entry name" value="PAS domain-containing sensor histidine kinase"/>
    <property type="match status" value="1"/>
</dbReference>
<keyword evidence="14" id="KW-1133">Transmembrane helix</keyword>
<dbReference type="Pfam" id="PF02518">
    <property type="entry name" value="HATPase_c"/>
    <property type="match status" value="1"/>
</dbReference>
<evidence type="ECO:0000256" key="12">
    <source>
        <dbReference type="ARBA" id="ARBA00023136"/>
    </source>
</evidence>
<keyword evidence="11" id="KW-0902">Two-component regulatory system</keyword>
<dbReference type="GO" id="GO:0045121">
    <property type="term" value="C:membrane raft"/>
    <property type="evidence" value="ECO:0007669"/>
    <property type="project" value="UniProtKB-SubCell"/>
</dbReference>
<dbReference type="InterPro" id="IPR036890">
    <property type="entry name" value="HATPase_C_sf"/>
</dbReference>
<comment type="catalytic activity">
    <reaction evidence="1">
        <text>ATP + protein L-histidine = ADP + protein N-phospho-L-histidine.</text>
        <dbReference type="EC" id="2.7.13.3"/>
    </reaction>
</comment>
<evidence type="ECO:0000256" key="4">
    <source>
        <dbReference type="ARBA" id="ARBA00012438"/>
    </source>
</evidence>
<dbReference type="EMBL" id="BIXY01000029">
    <property type="protein sequence ID" value="GCF08736.1"/>
    <property type="molecule type" value="Genomic_DNA"/>
</dbReference>
<keyword evidence="7" id="KW-0808">Transferase</keyword>
<keyword evidence="10" id="KW-0067">ATP-binding</keyword>
<dbReference type="OrthoDB" id="9800372at2"/>
<dbReference type="Gene3D" id="3.30.565.10">
    <property type="entry name" value="Histidine kinase-like ATPase, C-terminal domain"/>
    <property type="match status" value="1"/>
</dbReference>
<evidence type="ECO:0000256" key="11">
    <source>
        <dbReference type="ARBA" id="ARBA00023012"/>
    </source>
</evidence>
<dbReference type="EC" id="2.7.13.3" evidence="4"/>
<proteinExistence type="predicted"/>
<dbReference type="SUPFAM" id="SSF158472">
    <property type="entry name" value="HAMP domain-like"/>
    <property type="match status" value="1"/>
</dbReference>
<feature type="transmembrane region" description="Helical" evidence="14">
    <location>
        <begin position="175"/>
        <end position="199"/>
    </location>
</feature>
<dbReference type="GO" id="GO:0005524">
    <property type="term" value="F:ATP binding"/>
    <property type="evidence" value="ECO:0007669"/>
    <property type="project" value="UniProtKB-KW"/>
</dbReference>
<dbReference type="InterPro" id="IPR005467">
    <property type="entry name" value="His_kinase_dom"/>
</dbReference>
<dbReference type="Pfam" id="PF00512">
    <property type="entry name" value="HisKA"/>
    <property type="match status" value="1"/>
</dbReference>
<dbReference type="GO" id="GO:0005886">
    <property type="term" value="C:plasma membrane"/>
    <property type="evidence" value="ECO:0007669"/>
    <property type="project" value="UniProtKB-SubCell"/>
</dbReference>
<evidence type="ECO:0000313" key="18">
    <source>
        <dbReference type="Proteomes" id="UP000322530"/>
    </source>
</evidence>
<evidence type="ECO:0000256" key="1">
    <source>
        <dbReference type="ARBA" id="ARBA00000085"/>
    </source>
</evidence>
<dbReference type="PRINTS" id="PR00344">
    <property type="entry name" value="BCTRLSENSOR"/>
</dbReference>
<dbReference type="InterPro" id="IPR004358">
    <property type="entry name" value="Sig_transdc_His_kin-like_C"/>
</dbReference>
<dbReference type="SMART" id="SM00388">
    <property type="entry name" value="HisKA"/>
    <property type="match status" value="1"/>
</dbReference>
<dbReference type="AlphaFoldDB" id="A0A5A5TC62"/>
<sequence length="554" mass="62450">MRQFLRYMSPLPWVSGWRMPFVRACFDLLALQMLLVIVFTGKNVTVHVPGLNTINEFPRFFLFIYCLISCVFFAFRWQARPASRTFWQQLLIEIEVAGFLFFELAGSLYLFFFLFQYNQLQFLLAQPDLWHTAAFSFLPLSSICFFCLRATLYLLSVWNRLRATRLRWEVTHSHLMTVVIGAGAISFLFVCLQVGWGVVNVMNNTSVLMRIVGFLLIMFVVTAIAMACVLPPSILSSYIFTRRFTRRIERLAAATSILRNGGYSIRVSVEGQDEIAHLQADFNAMAAELERTMRELKEERDNVATLLHARRELIASVSHELRTPVATVRSYLESTLANWPDDQPPATLKQDMSIVEQQTIRLQSLINDLFTLSRAEVGHLEMRCEPTNVDVLVQRVVDMSSPLAWRGSRVEVLAEIAACKPAFPRALIDHQRLEQILHNLIHNGIRHTPPGGIVAISAYADERSIILQVKDTGEGIAAAELAKIWDRFYRASNAQSQYGTGTGLGLAIVKELTEAMGGTVAVESKVGQGSCFTICLPRVLPDSITAPTQIIQHA</sequence>
<keyword evidence="9" id="KW-0418">Kinase</keyword>
<evidence type="ECO:0000256" key="9">
    <source>
        <dbReference type="ARBA" id="ARBA00022777"/>
    </source>
</evidence>
<evidence type="ECO:0000256" key="2">
    <source>
        <dbReference type="ARBA" id="ARBA00004236"/>
    </source>
</evidence>
<evidence type="ECO:0000256" key="5">
    <source>
        <dbReference type="ARBA" id="ARBA00022475"/>
    </source>
</evidence>
<feature type="coiled-coil region" evidence="13">
    <location>
        <begin position="275"/>
        <end position="309"/>
    </location>
</feature>
<keyword evidence="6" id="KW-0597">Phosphoprotein</keyword>
<evidence type="ECO:0000256" key="13">
    <source>
        <dbReference type="SAM" id="Coils"/>
    </source>
</evidence>
<reference evidence="17 18" key="1">
    <citation type="submission" date="2019-01" db="EMBL/GenBank/DDBJ databases">
        <title>Draft genome sequence of Dictyobacter sp. Uno17.</title>
        <authorList>
            <person name="Wang C.M."/>
            <person name="Zheng Y."/>
            <person name="Sakai Y."/>
            <person name="Abe K."/>
            <person name="Yokota A."/>
            <person name="Yabe S."/>
        </authorList>
    </citation>
    <scope>NUCLEOTIDE SEQUENCE [LARGE SCALE GENOMIC DNA]</scope>
    <source>
        <strain evidence="17 18">Uno17</strain>
    </source>
</reference>
<feature type="domain" description="Histidine kinase" evidence="15">
    <location>
        <begin position="316"/>
        <end position="540"/>
    </location>
</feature>
<dbReference type="InterPro" id="IPR036097">
    <property type="entry name" value="HisK_dim/P_sf"/>
</dbReference>
<dbReference type="Gene3D" id="6.10.340.10">
    <property type="match status" value="1"/>
</dbReference>
<dbReference type="SUPFAM" id="SSF55874">
    <property type="entry name" value="ATPase domain of HSP90 chaperone/DNA topoisomerase II/histidine kinase"/>
    <property type="match status" value="1"/>
</dbReference>
<dbReference type="PROSITE" id="PS50885">
    <property type="entry name" value="HAMP"/>
    <property type="match status" value="1"/>
</dbReference>
<feature type="transmembrane region" description="Helical" evidence="14">
    <location>
        <begin position="135"/>
        <end position="155"/>
    </location>
</feature>
<evidence type="ECO:0000256" key="14">
    <source>
        <dbReference type="SAM" id="Phobius"/>
    </source>
</evidence>
<dbReference type="InterPro" id="IPR050736">
    <property type="entry name" value="Sensor_HK_Regulatory"/>
</dbReference>
<comment type="subcellular location">
    <subcellularLocation>
        <location evidence="2">Cell membrane</location>
    </subcellularLocation>
    <subcellularLocation>
        <location evidence="3">Membrane raft</location>
        <topology evidence="3">Multi-pass membrane protein</topology>
    </subcellularLocation>
</comment>
<feature type="transmembrane region" description="Helical" evidence="14">
    <location>
        <begin position="21"/>
        <end position="40"/>
    </location>
</feature>
<accession>A0A5A5TC62</accession>
<dbReference type="PROSITE" id="PS50109">
    <property type="entry name" value="HIS_KIN"/>
    <property type="match status" value="1"/>
</dbReference>
<keyword evidence="18" id="KW-1185">Reference proteome</keyword>
<dbReference type="PANTHER" id="PTHR43711">
    <property type="entry name" value="TWO-COMPONENT HISTIDINE KINASE"/>
    <property type="match status" value="1"/>
</dbReference>
<evidence type="ECO:0000256" key="3">
    <source>
        <dbReference type="ARBA" id="ARBA00004314"/>
    </source>
</evidence>
<evidence type="ECO:0000256" key="8">
    <source>
        <dbReference type="ARBA" id="ARBA00022741"/>
    </source>
</evidence>
<dbReference type="Pfam" id="PF00672">
    <property type="entry name" value="HAMP"/>
    <property type="match status" value="1"/>
</dbReference>
<dbReference type="SUPFAM" id="SSF47384">
    <property type="entry name" value="Homodimeric domain of signal transducing histidine kinase"/>
    <property type="match status" value="1"/>
</dbReference>
<evidence type="ECO:0000313" key="17">
    <source>
        <dbReference type="EMBL" id="GCF08736.1"/>
    </source>
</evidence>
<name>A0A5A5TC62_9CHLR</name>
<feature type="transmembrane region" description="Helical" evidence="14">
    <location>
        <begin position="60"/>
        <end position="78"/>
    </location>
</feature>
<feature type="transmembrane region" description="Helical" evidence="14">
    <location>
        <begin position="90"/>
        <end position="115"/>
    </location>
</feature>
<dbReference type="Gene3D" id="1.10.287.130">
    <property type="match status" value="1"/>
</dbReference>